<dbReference type="EMBL" id="AFYH01033440">
    <property type="status" value="NOT_ANNOTATED_CDS"/>
    <property type="molecule type" value="Genomic_DNA"/>
</dbReference>
<feature type="region of interest" description="Disordered" evidence="2">
    <location>
        <begin position="1072"/>
        <end position="1091"/>
    </location>
</feature>
<feature type="compositionally biased region" description="Polar residues" evidence="2">
    <location>
        <begin position="1077"/>
        <end position="1087"/>
    </location>
</feature>
<dbReference type="InParanoid" id="H3BBF0"/>
<feature type="coiled-coil region" evidence="1">
    <location>
        <begin position="1430"/>
        <end position="1464"/>
    </location>
</feature>
<name>H3BBF0_LATCH</name>
<dbReference type="eggNOG" id="KOG2955">
    <property type="taxonomic scope" value="Eukaryota"/>
</dbReference>
<keyword evidence="1" id="KW-0175">Coiled coil</keyword>
<evidence type="ECO:0000256" key="2">
    <source>
        <dbReference type="SAM" id="MobiDB-lite"/>
    </source>
</evidence>
<reference evidence="3" key="3">
    <citation type="submission" date="2025-09" db="UniProtKB">
        <authorList>
            <consortium name="Ensembl"/>
        </authorList>
    </citation>
    <scope>IDENTIFICATION</scope>
</reference>
<dbReference type="EMBL" id="AFYH01033438">
    <property type="status" value="NOT_ANNOTATED_CDS"/>
    <property type="molecule type" value="Genomic_DNA"/>
</dbReference>
<feature type="compositionally biased region" description="Polar residues" evidence="2">
    <location>
        <begin position="967"/>
        <end position="976"/>
    </location>
</feature>
<dbReference type="EMBL" id="AFYH01033436">
    <property type="status" value="NOT_ANNOTATED_CDS"/>
    <property type="molecule type" value="Genomic_DNA"/>
</dbReference>
<dbReference type="Proteomes" id="UP000008672">
    <property type="component" value="Unassembled WGS sequence"/>
</dbReference>
<dbReference type="EMBL" id="AFYH01033437">
    <property type="status" value="NOT_ANNOTATED_CDS"/>
    <property type="molecule type" value="Genomic_DNA"/>
</dbReference>
<dbReference type="OMA" id="STAEQCH"/>
<dbReference type="EMBL" id="AFYH01033433">
    <property type="status" value="NOT_ANNOTATED_CDS"/>
    <property type="molecule type" value="Genomic_DNA"/>
</dbReference>
<feature type="compositionally biased region" description="Polar residues" evidence="2">
    <location>
        <begin position="269"/>
        <end position="285"/>
    </location>
</feature>
<feature type="compositionally biased region" description="Polar residues" evidence="2">
    <location>
        <begin position="429"/>
        <end position="448"/>
    </location>
</feature>
<accession>H3BBF0</accession>
<dbReference type="Bgee" id="ENSLACG00000016905">
    <property type="expression patterns" value="Expressed in pectoral fin and 6 other cell types or tissues"/>
</dbReference>
<dbReference type="Pfam" id="PF24917">
    <property type="entry name" value="BLTP3A_B"/>
    <property type="match status" value="1"/>
</dbReference>
<evidence type="ECO:0000256" key="1">
    <source>
        <dbReference type="SAM" id="Coils"/>
    </source>
</evidence>
<feature type="region of interest" description="Disordered" evidence="2">
    <location>
        <begin position="421"/>
        <end position="448"/>
    </location>
</feature>
<reference evidence="3" key="2">
    <citation type="submission" date="2025-08" db="UniProtKB">
        <authorList>
            <consortium name="Ensembl"/>
        </authorList>
    </citation>
    <scope>IDENTIFICATION</scope>
</reference>
<feature type="region of interest" description="Disordered" evidence="2">
    <location>
        <begin position="952"/>
        <end position="986"/>
    </location>
</feature>
<evidence type="ECO:0000313" key="4">
    <source>
        <dbReference type="Proteomes" id="UP000008672"/>
    </source>
</evidence>
<dbReference type="EMBL" id="AFYH01033435">
    <property type="status" value="NOT_ANNOTATED_CDS"/>
    <property type="molecule type" value="Genomic_DNA"/>
</dbReference>
<gene>
    <name evidence="3" type="primary">BLTP3B</name>
</gene>
<dbReference type="EMBL" id="AFYH01033434">
    <property type="status" value="NOT_ANNOTATED_CDS"/>
    <property type="molecule type" value="Genomic_DNA"/>
</dbReference>
<reference evidence="4" key="1">
    <citation type="submission" date="2011-08" db="EMBL/GenBank/DDBJ databases">
        <title>The draft genome of Latimeria chalumnae.</title>
        <authorList>
            <person name="Di Palma F."/>
            <person name="Alfoldi J."/>
            <person name="Johnson J."/>
            <person name="Berlin A."/>
            <person name="Gnerre S."/>
            <person name="Jaffe D."/>
            <person name="MacCallum I."/>
            <person name="Young S."/>
            <person name="Walker B.J."/>
            <person name="Lander E."/>
            <person name="Lindblad-Toh K."/>
        </authorList>
    </citation>
    <scope>NUCLEOTIDE SEQUENCE [LARGE SCALE GENOMIC DNA]</scope>
    <source>
        <strain evidence="4">Wild caught</strain>
    </source>
</reference>
<dbReference type="EMBL" id="AFYH01033439">
    <property type="status" value="NOT_ANNOTATED_CDS"/>
    <property type="molecule type" value="Genomic_DNA"/>
</dbReference>
<dbReference type="HOGENOM" id="CLU_004782_0_0_1"/>
<dbReference type="PANTHER" id="PTHR22774:SF17">
    <property type="entry name" value="BRIDGE-LIKE LIPID TRANSFER PROTEIN FAMILY MEMBER 3B"/>
    <property type="match status" value="1"/>
</dbReference>
<proteinExistence type="predicted"/>
<dbReference type="InterPro" id="IPR026728">
    <property type="entry name" value="BLTP3A/B"/>
</dbReference>
<organism evidence="3 4">
    <name type="scientific">Latimeria chalumnae</name>
    <name type="common">Coelacanth</name>
    <dbReference type="NCBI Taxonomy" id="7897"/>
    <lineage>
        <taxon>Eukaryota</taxon>
        <taxon>Metazoa</taxon>
        <taxon>Chordata</taxon>
        <taxon>Craniata</taxon>
        <taxon>Vertebrata</taxon>
        <taxon>Euteleostomi</taxon>
        <taxon>Coelacanthiformes</taxon>
        <taxon>Coelacanthidae</taxon>
        <taxon>Latimeria</taxon>
    </lineage>
</organism>
<dbReference type="GeneTree" id="ENSGT00600000084428"/>
<keyword evidence="4" id="KW-1185">Reference proteome</keyword>
<sequence length="1471" mass="163846">MAGIIKKQILKHLSRFTKNLSPDKINLSTLKGEGQLTNLELDEEVLQNMLDLPTWLAINKVFCNKATIRNCTWVTLICFGPANTVALCPTVSKTHTKNPSRAKGSTVSTLVRFSANVLSGEVFTTNKTIVQNKYKAYNGGQASPFHVLGYNPNPVHGVLLLTRIIKQPWKAKVILIFKEISWQMIRIEADAIQSGDNEVLSAPVRLITNQSKIRVTLKRRLKDCNVVASKLVLILDDLLWVLTDSQLKAMVQYAKSLSEAMEKSDQQRKSMASEPTQSAAPSLSSHQAVAQHAVTATSDQNDAITKVFNAFDVKETSYHLIISHLDLHICDDIHMKDKGFKKRITGGAMQLSFSQVSADYYPFHRAGDSCEHWLHHSEATKTRCEWAKGLLDEFQSNVEMLKQAIKVHKVVVLPPSPPLGSPPYIPSGKEQQPKGTSATSSLPLSAQQPKTKLMSSSIVVRVADFNIYQVSTAEQRRSSPKTMISCNKRSLYLPKEMQAVHIEFTEYYFPDGKDFPIPCPNLYIQLNALQFTLDARSVLWLNQFVLDLTQSLNQFMAKYKLDDRSKPDEHVDIQVNGLMLKLIIPLDKELDDHQDLPRTISVQTSEMIATNTRNSQKCTRSNLEAMLQDFKENEFFSKSFTHFPRSTGSFNLLHQVFQRHAHEQDTKIHDIYKGYVTPVLTTCALKTSAATDVWGVYFAQFWVDYEGMKSGRGRPVSFVDSFPLSMWICQPVRFARSQKAFRSSSQSAFNIPKSESADLSSRLHHKKLLKEYYASDYNLYTNGVQKPLYPDSTSETSKPPISCSDADVHILVCIQKHVSMQINHYQYIFLLRLIESIQTLMEYLYKDVEEVTGKSAEETNLCVGVLLKSAEVALLLNPLPQTEAECKSPVSDNVSAIASDLSPSGSGEALSIANNLIPNGTDDLGNDPYLKDGRTLDFHNVISEVPLISKPVSDGATKKKIPPQSFIDGTSNSSLETPDKENDYGAVDRTNSTEMFELPTDHQTSAAFSTDPLNACSSNREEKSKSVCKDAVQDECLSALSNKRNRTVESFNEVTDEKHEAALQPKEFECHKENHSSRVGMSQSLSRKSGKLRERSQPFLSSFSVSYKTVKRSPSLHSLDTISIDSNILEEQLLESDGSDSLSLLEKNVGFEDILSENDQSPAECANEALGNEDYGAVSPDAISAASESVQETSKDLMSVVVFKILGLNCGVDVRGENTAVGLQINQVIPHQLGNVSVHQYLSKRSMGSDHKSSQACEKPSPEIRLRLERGPNAAVFSPLAAENGFLQCKLESFSAEFLTSSLLNLGKFVEDDCVAEVIPMKIEISNTRIHLKDDSPRLNPSAPEPVPTELRIDQLLVKRSDDGSFCIEGRHSLNVAQNISSSEAENMARFNSKEPKRVTCVSQATQTSPEKPFPPDKSPDAVILFKLKRVQLLDENECLKQELAKTKMALAEAQMEKDSLLHKIKVMTTY</sequence>
<dbReference type="EMBL" id="AFYH01033441">
    <property type="status" value="NOT_ANNOTATED_CDS"/>
    <property type="molecule type" value="Genomic_DNA"/>
</dbReference>
<protein>
    <submittedName>
        <fullName evidence="3">Bridge-like lipid transfer protein family member 3B</fullName>
    </submittedName>
</protein>
<dbReference type="FunCoup" id="H3BBF0">
    <property type="interactions" value="1964"/>
</dbReference>
<dbReference type="PANTHER" id="PTHR22774">
    <property type="entry name" value="CHOREIN N-TERMINAL DOMAIN-CONTAINING PROTEIN"/>
    <property type="match status" value="1"/>
</dbReference>
<dbReference type="Ensembl" id="ENSLACT00000019354.1">
    <property type="protein sequence ID" value="ENSLACP00000019221.1"/>
    <property type="gene ID" value="ENSLACG00000016905.2"/>
</dbReference>
<feature type="region of interest" description="Disordered" evidence="2">
    <location>
        <begin position="264"/>
        <end position="285"/>
    </location>
</feature>
<evidence type="ECO:0000313" key="3">
    <source>
        <dbReference type="Ensembl" id="ENSLACP00000019221.1"/>
    </source>
</evidence>